<dbReference type="Gene3D" id="1.10.533.10">
    <property type="entry name" value="Death Domain, Fas"/>
    <property type="match status" value="1"/>
</dbReference>
<dbReference type="SMART" id="SM00031">
    <property type="entry name" value="DED"/>
    <property type="match status" value="1"/>
</dbReference>
<dbReference type="InterPro" id="IPR011029">
    <property type="entry name" value="DEATH-like_dom_sf"/>
</dbReference>
<name>A0A315VT16_GAMAF</name>
<keyword evidence="3" id="KW-0813">Transport</keyword>
<sequence>RVDQQQAELNAIAHDAPLPLLASCSDARERGGRGGLVGVESGWLTIVDFEQIMAEYTSLLSDLSENITNEDLEQLKSACKEDIPEDQSNNITSSKEWFSYLEKNDKLAQDNLSYIEHIFEISRRPDLLTRVIEYRTTVLKISEDDEIDTKLTRIPSAKKYKGRERLKESVDLFIVHTDNFLSLSPALSNTLASGKTKTSSASPLKMKSSSWRRLLKRHEVNVQSPNLGTLISPPPALRSSNQTFSISPVNHAHLSLPDTTSRHIHTHIHTHTPAPTIPCRILASLSTTNDTRPCKTLSTTSTNQIVATQPLPQLRGDGKLREKEKRKQKDTSR</sequence>
<dbReference type="GO" id="GO:0005737">
    <property type="term" value="C:cytoplasm"/>
    <property type="evidence" value="ECO:0007669"/>
    <property type="project" value="UniProtKB-SubCell"/>
</dbReference>
<dbReference type="STRING" id="33528.ENSGAFP00000006139"/>
<dbReference type="CDD" id="cd08338">
    <property type="entry name" value="DED_PEA15"/>
    <property type="match status" value="1"/>
</dbReference>
<dbReference type="SUPFAM" id="SSF47986">
    <property type="entry name" value="DEATH domain"/>
    <property type="match status" value="1"/>
</dbReference>
<feature type="domain" description="DED" evidence="10">
    <location>
        <begin position="55"/>
        <end position="133"/>
    </location>
</feature>
<evidence type="ECO:0000256" key="2">
    <source>
        <dbReference type="ARBA" id="ARBA00015367"/>
    </source>
</evidence>
<evidence type="ECO:0000256" key="4">
    <source>
        <dbReference type="ARBA" id="ARBA00022490"/>
    </source>
</evidence>
<evidence type="ECO:0000256" key="1">
    <source>
        <dbReference type="ARBA" id="ARBA00004496"/>
    </source>
</evidence>
<dbReference type="Pfam" id="PF01335">
    <property type="entry name" value="DED"/>
    <property type="match status" value="1"/>
</dbReference>
<dbReference type="EMBL" id="NHOQ01001290">
    <property type="protein sequence ID" value="PWA25517.1"/>
    <property type="molecule type" value="Genomic_DNA"/>
</dbReference>
<evidence type="ECO:0000259" key="10">
    <source>
        <dbReference type="PROSITE" id="PS50168"/>
    </source>
</evidence>
<evidence type="ECO:0000256" key="5">
    <source>
        <dbReference type="ARBA" id="ARBA00022553"/>
    </source>
</evidence>
<dbReference type="GO" id="GO:0042981">
    <property type="term" value="P:regulation of apoptotic process"/>
    <property type="evidence" value="ECO:0007669"/>
    <property type="project" value="InterPro"/>
</dbReference>
<feature type="region of interest" description="Disordered" evidence="9">
    <location>
        <begin position="308"/>
        <end position="333"/>
    </location>
</feature>
<keyword evidence="12" id="KW-1185">Reference proteome</keyword>
<evidence type="ECO:0000256" key="7">
    <source>
        <dbReference type="ARBA" id="ARBA00022703"/>
    </source>
</evidence>
<evidence type="ECO:0000256" key="9">
    <source>
        <dbReference type="SAM" id="MobiDB-lite"/>
    </source>
</evidence>
<feature type="compositionally biased region" description="Basic and acidic residues" evidence="9">
    <location>
        <begin position="316"/>
        <end position="333"/>
    </location>
</feature>
<evidence type="ECO:0000256" key="6">
    <source>
        <dbReference type="ARBA" id="ARBA00022597"/>
    </source>
</evidence>
<gene>
    <name evidence="11" type="ORF">CCH79_00020220</name>
</gene>
<keyword evidence="4" id="KW-0963">Cytoplasm</keyword>
<accession>A0A315VT16</accession>
<dbReference type="GO" id="GO:0006915">
    <property type="term" value="P:apoptotic process"/>
    <property type="evidence" value="ECO:0007669"/>
    <property type="project" value="UniProtKB-KW"/>
</dbReference>
<dbReference type="PANTHER" id="PTHR48169">
    <property type="entry name" value="DED DOMAIN-CONTAINING PROTEIN"/>
    <property type="match status" value="1"/>
</dbReference>
<evidence type="ECO:0000313" key="12">
    <source>
        <dbReference type="Proteomes" id="UP000250572"/>
    </source>
</evidence>
<dbReference type="Proteomes" id="UP000250572">
    <property type="component" value="Unassembled WGS sequence"/>
</dbReference>
<evidence type="ECO:0000313" key="11">
    <source>
        <dbReference type="EMBL" id="PWA25517.1"/>
    </source>
</evidence>
<feature type="non-terminal residue" evidence="11">
    <location>
        <position position="333"/>
    </location>
</feature>
<comment type="caution">
    <text evidence="11">The sequence shown here is derived from an EMBL/GenBank/DDBJ whole genome shotgun (WGS) entry which is preliminary data.</text>
</comment>
<keyword evidence="5" id="KW-0597">Phosphoprotein</keyword>
<dbReference type="InterPro" id="IPR001875">
    <property type="entry name" value="DED_dom"/>
</dbReference>
<dbReference type="PANTHER" id="PTHR48169:SF1">
    <property type="entry name" value="ASTROCYTIC PHOSPHOPROTEIN PEA-15"/>
    <property type="match status" value="1"/>
</dbReference>
<keyword evidence="7" id="KW-0053">Apoptosis</keyword>
<dbReference type="PROSITE" id="PS50168">
    <property type="entry name" value="DED"/>
    <property type="match status" value="1"/>
</dbReference>
<comment type="subcellular location">
    <subcellularLocation>
        <location evidence="1">Cytoplasm</location>
    </subcellularLocation>
</comment>
<reference evidence="11 12" key="1">
    <citation type="journal article" date="2018" name="G3 (Bethesda)">
        <title>A High-Quality Reference Genome for the Invasive Mosquitofish Gambusia affinis Using a Chicago Library.</title>
        <authorList>
            <person name="Hoffberg S.L."/>
            <person name="Troendle N.J."/>
            <person name="Glenn T.C."/>
            <person name="Mahmud O."/>
            <person name="Louha S."/>
            <person name="Chalopin D."/>
            <person name="Bennetzen J.L."/>
            <person name="Mauricio R."/>
        </authorList>
    </citation>
    <scope>NUCLEOTIDE SEQUENCE [LARGE SCALE GENOMIC DNA]</scope>
    <source>
        <strain evidence="11">NE01/NJP1002.9</strain>
        <tissue evidence="11">Muscle</tissue>
    </source>
</reference>
<evidence type="ECO:0000256" key="3">
    <source>
        <dbReference type="ARBA" id="ARBA00022448"/>
    </source>
</evidence>
<proteinExistence type="predicted"/>
<feature type="non-terminal residue" evidence="11">
    <location>
        <position position="1"/>
    </location>
</feature>
<dbReference type="GO" id="GO:0000165">
    <property type="term" value="P:MAPK cascade"/>
    <property type="evidence" value="ECO:0007669"/>
    <property type="project" value="InterPro"/>
</dbReference>
<evidence type="ECO:0000256" key="8">
    <source>
        <dbReference type="ARBA" id="ARBA00033278"/>
    </source>
</evidence>
<protein>
    <recommendedName>
        <fullName evidence="2">Astrocytic phosphoprotein PEA-15</fullName>
    </recommendedName>
    <alternativeName>
        <fullName evidence="8">15 kDa phosphoprotein enriched in astrocytes</fullName>
    </alternativeName>
</protein>
<organism evidence="11 12">
    <name type="scientific">Gambusia affinis</name>
    <name type="common">Western mosquitofish</name>
    <name type="synonym">Heterandria affinis</name>
    <dbReference type="NCBI Taxonomy" id="33528"/>
    <lineage>
        <taxon>Eukaryota</taxon>
        <taxon>Metazoa</taxon>
        <taxon>Chordata</taxon>
        <taxon>Craniata</taxon>
        <taxon>Vertebrata</taxon>
        <taxon>Euteleostomi</taxon>
        <taxon>Actinopterygii</taxon>
        <taxon>Neopterygii</taxon>
        <taxon>Teleostei</taxon>
        <taxon>Neoteleostei</taxon>
        <taxon>Acanthomorphata</taxon>
        <taxon>Ovalentaria</taxon>
        <taxon>Atherinomorphae</taxon>
        <taxon>Cyprinodontiformes</taxon>
        <taxon>Poeciliidae</taxon>
        <taxon>Poeciliinae</taxon>
        <taxon>Gambusia</taxon>
    </lineage>
</organism>
<dbReference type="InterPro" id="IPR029546">
    <property type="entry name" value="PEA15_DED"/>
</dbReference>
<dbReference type="AlphaFoldDB" id="A0A315VT16"/>
<keyword evidence="6" id="KW-0762">Sugar transport</keyword>